<evidence type="ECO:0000256" key="1">
    <source>
        <dbReference type="SAM" id="Coils"/>
    </source>
</evidence>
<dbReference type="PANTHER" id="PTHR38664:SF1">
    <property type="entry name" value="SLR0058 PROTEIN"/>
    <property type="match status" value="1"/>
</dbReference>
<accession>M1E625</accession>
<evidence type="ECO:0008006" key="4">
    <source>
        <dbReference type="Google" id="ProtNLM"/>
    </source>
</evidence>
<gene>
    <name evidence="2" type="ORF">Thena_1776</name>
</gene>
<proteinExistence type="predicted"/>
<evidence type="ECO:0000313" key="3">
    <source>
        <dbReference type="Proteomes" id="UP000011765"/>
    </source>
</evidence>
<dbReference type="AlphaFoldDB" id="M1E625"/>
<organism evidence="2 3">
    <name type="scientific">Thermodesulfobium narugense DSM 14796</name>
    <dbReference type="NCBI Taxonomy" id="747365"/>
    <lineage>
        <taxon>Bacteria</taxon>
        <taxon>Pseudomonadati</taxon>
        <taxon>Thermodesulfobiota</taxon>
        <taxon>Thermodesulfobiia</taxon>
        <taxon>Thermodesulfobiales</taxon>
        <taxon>Thermodesulfobiaceae</taxon>
        <taxon>Thermodesulfobium</taxon>
    </lineage>
</organism>
<dbReference type="NCBIfam" id="NF047773">
    <property type="entry name" value="phas_rel_Lepto"/>
    <property type="match status" value="1"/>
</dbReference>
<feature type="coiled-coil region" evidence="1">
    <location>
        <begin position="19"/>
        <end position="64"/>
    </location>
</feature>
<dbReference type="EMBL" id="CP002690">
    <property type="protein sequence ID" value="AEE15382.1"/>
    <property type="molecule type" value="Genomic_DNA"/>
</dbReference>
<dbReference type="PANTHER" id="PTHR38664">
    <property type="entry name" value="SLR0058 PROTEIN"/>
    <property type="match status" value="1"/>
</dbReference>
<dbReference type="OrthoDB" id="191894at2"/>
<dbReference type="KEGG" id="tnr:Thena_1776"/>
<name>M1E625_9BACT</name>
<dbReference type="HOGENOM" id="CLU_131526_4_3_9"/>
<dbReference type="eggNOG" id="COG3937">
    <property type="taxonomic scope" value="Bacteria"/>
</dbReference>
<dbReference type="STRING" id="747365.Thena_1776"/>
<protein>
    <recommendedName>
        <fullName evidence="4">Polyhydroxyalkanoate synthesis regulator phasin</fullName>
    </recommendedName>
</protein>
<dbReference type="Pfam" id="PF05597">
    <property type="entry name" value="Phasin"/>
    <property type="match status" value="1"/>
</dbReference>
<evidence type="ECO:0000313" key="2">
    <source>
        <dbReference type="EMBL" id="AEE15382.1"/>
    </source>
</evidence>
<reference evidence="2 3" key="1">
    <citation type="submission" date="2011-04" db="EMBL/GenBank/DDBJ databases">
        <title>The complete genome of Thermodesulfobium narugense DSM 14796.</title>
        <authorList>
            <consortium name="US DOE Joint Genome Institute (JGI-PGF)"/>
            <person name="Lucas S."/>
            <person name="Han J."/>
            <person name="Lapidus A."/>
            <person name="Bruce D."/>
            <person name="Goodwin L."/>
            <person name="Pitluck S."/>
            <person name="Peters L."/>
            <person name="Kyrpides N."/>
            <person name="Mavromatis K."/>
            <person name="Pagani I."/>
            <person name="Ivanova N."/>
            <person name="Ovchinnikova G."/>
            <person name="Zhang X."/>
            <person name="Saunders L."/>
            <person name="Detter J.C."/>
            <person name="Tapia R."/>
            <person name="Han C."/>
            <person name="Land M."/>
            <person name="Hauser L."/>
            <person name="Markowitz V."/>
            <person name="Cheng J.-F."/>
            <person name="Hugenholtz P."/>
            <person name="Woyke T."/>
            <person name="Wu D."/>
            <person name="Spring S."/>
            <person name="Schroeder M."/>
            <person name="Brambilla E."/>
            <person name="Klenk H.-P."/>
            <person name="Eisen J.A."/>
        </authorList>
    </citation>
    <scope>NUCLEOTIDE SEQUENCE [LARGE SCALE GENOMIC DNA]</scope>
    <source>
        <strain evidence="2 3">DSM 14796</strain>
    </source>
</reference>
<dbReference type="RefSeq" id="WP_013757102.1">
    <property type="nucleotide sequence ID" value="NC_015499.1"/>
</dbReference>
<keyword evidence="3" id="KW-1185">Reference proteome</keyword>
<sequence>MNLINKALLMGLGVMDITREKAEKLVDELVKRGEVAKEEKYKVVNNLLDQIDKHEKELTQKVSEVVKKTISEMGVPTKDDMEKILRRLDEIEKKNS</sequence>
<dbReference type="InterPro" id="IPR008769">
    <property type="entry name" value="PhaF_PhaI"/>
</dbReference>
<keyword evidence="1" id="KW-0175">Coiled coil</keyword>
<dbReference type="Proteomes" id="UP000011765">
    <property type="component" value="Chromosome"/>
</dbReference>